<dbReference type="OrthoDB" id="9978456at2759"/>
<sequence>MAEAIENSQIVLLCMSNDYKSSAYCQLEAEYAFKSQSILISLAIKKDFTSTSWLGMLCGLRSYINFTKTTFDIAYGKLMNEILHHLADTRLKHLSSKEEQIIKSSNDHNDVNAWQKAQYFVNQKLLIDEDLPECVYFKIMKYKYYNRSDDNFY</sequence>
<name>A0A813WZG8_9BILA</name>
<dbReference type="Proteomes" id="UP000663881">
    <property type="component" value="Unassembled WGS sequence"/>
</dbReference>
<dbReference type="EMBL" id="CAJOAY010004227">
    <property type="protein sequence ID" value="CAF4060643.1"/>
    <property type="molecule type" value="Genomic_DNA"/>
</dbReference>
<comment type="caution">
    <text evidence="2">The sequence shown here is derived from an EMBL/GenBank/DDBJ whole genome shotgun (WGS) entry which is preliminary data.</text>
</comment>
<dbReference type="AlphaFoldDB" id="A0A813WZG8"/>
<reference evidence="2" key="1">
    <citation type="submission" date="2021-02" db="EMBL/GenBank/DDBJ databases">
        <authorList>
            <person name="Nowell W R."/>
        </authorList>
    </citation>
    <scope>NUCLEOTIDE SEQUENCE</scope>
</reference>
<evidence type="ECO:0000313" key="3">
    <source>
        <dbReference type="EMBL" id="CAF4060643.1"/>
    </source>
</evidence>
<protein>
    <recommendedName>
        <fullName evidence="1">TIR domain-containing protein</fullName>
    </recommendedName>
</protein>
<evidence type="ECO:0000313" key="4">
    <source>
        <dbReference type="Proteomes" id="UP000663891"/>
    </source>
</evidence>
<gene>
    <name evidence="3" type="ORF">OKA104_LOCUS33362</name>
    <name evidence="2" type="ORF">VCS650_LOCUS7037</name>
</gene>
<dbReference type="SUPFAM" id="SSF52200">
    <property type="entry name" value="Toll/Interleukin receptor TIR domain"/>
    <property type="match status" value="1"/>
</dbReference>
<organism evidence="2 4">
    <name type="scientific">Adineta steineri</name>
    <dbReference type="NCBI Taxonomy" id="433720"/>
    <lineage>
        <taxon>Eukaryota</taxon>
        <taxon>Metazoa</taxon>
        <taxon>Spiralia</taxon>
        <taxon>Gnathifera</taxon>
        <taxon>Rotifera</taxon>
        <taxon>Eurotatoria</taxon>
        <taxon>Bdelloidea</taxon>
        <taxon>Adinetida</taxon>
        <taxon>Adinetidae</taxon>
        <taxon>Adineta</taxon>
    </lineage>
</organism>
<dbReference type="PANTHER" id="PTHR46270">
    <property type="entry name" value="ARMADILLO-TYPE FOLD-RELATED"/>
    <property type="match status" value="1"/>
</dbReference>
<dbReference type="Pfam" id="PF13676">
    <property type="entry name" value="TIR_2"/>
    <property type="match status" value="1"/>
</dbReference>
<dbReference type="PANTHER" id="PTHR46270:SF2">
    <property type="entry name" value="TIR DOMAIN-CONTAINING PROTEIN"/>
    <property type="match status" value="1"/>
</dbReference>
<proteinExistence type="predicted"/>
<dbReference type="Gene3D" id="3.40.50.10140">
    <property type="entry name" value="Toll/interleukin-1 receptor homology (TIR) domain"/>
    <property type="match status" value="1"/>
</dbReference>
<evidence type="ECO:0000259" key="1">
    <source>
        <dbReference type="Pfam" id="PF13676"/>
    </source>
</evidence>
<feature type="domain" description="TIR" evidence="1">
    <location>
        <begin position="1"/>
        <end position="78"/>
    </location>
</feature>
<dbReference type="Proteomes" id="UP000663891">
    <property type="component" value="Unassembled WGS sequence"/>
</dbReference>
<accession>A0A813WZG8</accession>
<evidence type="ECO:0000313" key="2">
    <source>
        <dbReference type="EMBL" id="CAF0858021.1"/>
    </source>
</evidence>
<dbReference type="GO" id="GO:0007165">
    <property type="term" value="P:signal transduction"/>
    <property type="evidence" value="ECO:0007669"/>
    <property type="project" value="InterPro"/>
</dbReference>
<dbReference type="InterPro" id="IPR035897">
    <property type="entry name" value="Toll_tir_struct_dom_sf"/>
</dbReference>
<dbReference type="EMBL" id="CAJNON010000044">
    <property type="protein sequence ID" value="CAF0858021.1"/>
    <property type="molecule type" value="Genomic_DNA"/>
</dbReference>
<dbReference type="InterPro" id="IPR000157">
    <property type="entry name" value="TIR_dom"/>
</dbReference>